<dbReference type="Gene3D" id="6.10.140.2220">
    <property type="match status" value="1"/>
</dbReference>
<evidence type="ECO:0000256" key="2">
    <source>
        <dbReference type="ARBA" id="ARBA00022771"/>
    </source>
</evidence>
<keyword evidence="1" id="KW-0479">Metal-binding</keyword>
<organism evidence="7 8">
    <name type="scientific">Hebeloma cylindrosporum</name>
    <dbReference type="NCBI Taxonomy" id="76867"/>
    <lineage>
        <taxon>Eukaryota</taxon>
        <taxon>Fungi</taxon>
        <taxon>Dikarya</taxon>
        <taxon>Basidiomycota</taxon>
        <taxon>Agaricomycotina</taxon>
        <taxon>Agaricomycetes</taxon>
        <taxon>Agaricomycetidae</taxon>
        <taxon>Agaricales</taxon>
        <taxon>Agaricineae</taxon>
        <taxon>Hymenogastraceae</taxon>
        <taxon>Hebeloma</taxon>
    </lineage>
</organism>
<dbReference type="GO" id="GO:0008270">
    <property type="term" value="F:zinc ion binding"/>
    <property type="evidence" value="ECO:0007669"/>
    <property type="project" value="UniProtKB-KW"/>
</dbReference>
<evidence type="ECO:0000313" key="7">
    <source>
        <dbReference type="EMBL" id="KIM42269.1"/>
    </source>
</evidence>
<sequence>MPGPGRKGKSKSNKPKTPGAGSSSASKPPSDTDAVYLTEIDNAERWDTVVNILCVLFELPDLTTRRGLKKVHTNFDSIYARIDNAYQRDRENYKIRGGIVGIFAKMCVDSILRNKLFEKGMLEKIMPLLSIDETRHLALRALGTITHHGGAKIRMEIAKHGNVLAKLIRDLPDDEKVAELGITTIAHSVLAVVEGDDVPANAQVLKQVDMVDILKTVLETIKRPHKNPRSMIDHAVELVAMSSLHSSSAFKAYPSAINFLVAGIRSKDWVTRCTCLGGLIRLYRHEAEDDQRQLDPRRFVDALRRGVPRNLNDILMDYGPVRCDTYLTLSCTNEFQKAMFTCAQDRNLYSLGLKQAAMILKTEFSVADGMFEVEDPVTKKRKIDDMGLPFKSWGESLPHCARAIRKHNKPGEEDLADILDIKYFVMRQRIPDAVNLAKKGIQRNPDQVYFYYAITLSADNVQGLRAAKKGLKCKTITPFVKYQMMQRAVEHAGDMGVKLLQEVPDVGEKKWEEGIAFLTSAVEDAKAYVEGAPPDNRHMKNVGYWFVLLTMLIREDLSPDLRELHSSLERLKLADQFSEFMGVPPPKTNLRLAQQAAVKHYPGAIKEYSRVFEELDRVKPSSSAQTLDQDKIEDDLATWLQDIRLDDGTMEEKMRCGANNHRPKVDYNHVTLYRCTWCGNPSAVLRKCSRCEKTRYCDSGCQKLHWADHKKSCKV</sequence>
<dbReference type="InterPro" id="IPR016024">
    <property type="entry name" value="ARM-type_fold"/>
</dbReference>
<evidence type="ECO:0000259" key="6">
    <source>
        <dbReference type="PROSITE" id="PS50865"/>
    </source>
</evidence>
<reference evidence="7 8" key="1">
    <citation type="submission" date="2014-04" db="EMBL/GenBank/DDBJ databases">
        <authorList>
            <consortium name="DOE Joint Genome Institute"/>
            <person name="Kuo A."/>
            <person name="Gay G."/>
            <person name="Dore J."/>
            <person name="Kohler A."/>
            <person name="Nagy L.G."/>
            <person name="Floudas D."/>
            <person name="Copeland A."/>
            <person name="Barry K.W."/>
            <person name="Cichocki N."/>
            <person name="Veneault-Fourrey C."/>
            <person name="LaButti K."/>
            <person name="Lindquist E.A."/>
            <person name="Lipzen A."/>
            <person name="Lundell T."/>
            <person name="Morin E."/>
            <person name="Murat C."/>
            <person name="Sun H."/>
            <person name="Tunlid A."/>
            <person name="Henrissat B."/>
            <person name="Grigoriev I.V."/>
            <person name="Hibbett D.S."/>
            <person name="Martin F."/>
            <person name="Nordberg H.P."/>
            <person name="Cantor M.N."/>
            <person name="Hua S.X."/>
        </authorList>
    </citation>
    <scope>NUCLEOTIDE SEQUENCE [LARGE SCALE GENOMIC DNA]</scope>
    <source>
        <strain evidence="8">h7</strain>
    </source>
</reference>
<dbReference type="Proteomes" id="UP000053424">
    <property type="component" value="Unassembled WGS sequence"/>
</dbReference>
<feature type="domain" description="MYND-type" evidence="6">
    <location>
        <begin position="675"/>
        <end position="713"/>
    </location>
</feature>
<evidence type="ECO:0000256" key="3">
    <source>
        <dbReference type="ARBA" id="ARBA00022833"/>
    </source>
</evidence>
<keyword evidence="8" id="KW-1185">Reference proteome</keyword>
<dbReference type="PROSITE" id="PS01360">
    <property type="entry name" value="ZF_MYND_1"/>
    <property type="match status" value="1"/>
</dbReference>
<evidence type="ECO:0000256" key="1">
    <source>
        <dbReference type="ARBA" id="ARBA00022723"/>
    </source>
</evidence>
<dbReference type="EMBL" id="KN831778">
    <property type="protein sequence ID" value="KIM42269.1"/>
    <property type="molecule type" value="Genomic_DNA"/>
</dbReference>
<protein>
    <recommendedName>
        <fullName evidence="6">MYND-type domain-containing protein</fullName>
    </recommendedName>
</protein>
<dbReference type="Gene3D" id="1.25.10.10">
    <property type="entry name" value="Leucine-rich Repeat Variant"/>
    <property type="match status" value="1"/>
</dbReference>
<gene>
    <name evidence="7" type="ORF">M413DRAFT_444703</name>
</gene>
<evidence type="ECO:0000313" key="8">
    <source>
        <dbReference type="Proteomes" id="UP000053424"/>
    </source>
</evidence>
<dbReference type="Pfam" id="PF01753">
    <property type="entry name" value="zf-MYND"/>
    <property type="match status" value="1"/>
</dbReference>
<feature type="compositionally biased region" description="Low complexity" evidence="5">
    <location>
        <begin position="15"/>
        <end position="32"/>
    </location>
</feature>
<reference evidence="8" key="2">
    <citation type="submission" date="2015-01" db="EMBL/GenBank/DDBJ databases">
        <title>Evolutionary Origins and Diversification of the Mycorrhizal Mutualists.</title>
        <authorList>
            <consortium name="DOE Joint Genome Institute"/>
            <consortium name="Mycorrhizal Genomics Consortium"/>
            <person name="Kohler A."/>
            <person name="Kuo A."/>
            <person name="Nagy L.G."/>
            <person name="Floudas D."/>
            <person name="Copeland A."/>
            <person name="Barry K.W."/>
            <person name="Cichocki N."/>
            <person name="Veneault-Fourrey C."/>
            <person name="LaButti K."/>
            <person name="Lindquist E.A."/>
            <person name="Lipzen A."/>
            <person name="Lundell T."/>
            <person name="Morin E."/>
            <person name="Murat C."/>
            <person name="Riley R."/>
            <person name="Ohm R."/>
            <person name="Sun H."/>
            <person name="Tunlid A."/>
            <person name="Henrissat B."/>
            <person name="Grigoriev I.V."/>
            <person name="Hibbett D.S."/>
            <person name="Martin F."/>
        </authorList>
    </citation>
    <scope>NUCLEOTIDE SEQUENCE [LARGE SCALE GENOMIC DNA]</scope>
    <source>
        <strain evidence="8">h7</strain>
    </source>
</reference>
<feature type="compositionally biased region" description="Basic residues" evidence="5">
    <location>
        <begin position="1"/>
        <end position="14"/>
    </location>
</feature>
<dbReference type="InterPro" id="IPR002893">
    <property type="entry name" value="Znf_MYND"/>
</dbReference>
<feature type="region of interest" description="Disordered" evidence="5">
    <location>
        <begin position="1"/>
        <end position="32"/>
    </location>
</feature>
<dbReference type="PROSITE" id="PS50865">
    <property type="entry name" value="ZF_MYND_2"/>
    <property type="match status" value="1"/>
</dbReference>
<keyword evidence="2 4" id="KW-0863">Zinc-finger</keyword>
<dbReference type="SUPFAM" id="SSF48371">
    <property type="entry name" value="ARM repeat"/>
    <property type="match status" value="1"/>
</dbReference>
<proteinExistence type="predicted"/>
<name>A0A0C3CDG5_HEBCY</name>
<accession>A0A0C3CDG5</accession>
<dbReference type="SUPFAM" id="SSF144232">
    <property type="entry name" value="HIT/MYND zinc finger-like"/>
    <property type="match status" value="1"/>
</dbReference>
<dbReference type="OrthoDB" id="341421at2759"/>
<keyword evidence="3" id="KW-0862">Zinc</keyword>
<dbReference type="AlphaFoldDB" id="A0A0C3CDG5"/>
<dbReference type="HOGENOM" id="CLU_010273_0_0_1"/>
<evidence type="ECO:0000256" key="5">
    <source>
        <dbReference type="SAM" id="MobiDB-lite"/>
    </source>
</evidence>
<evidence type="ECO:0000256" key="4">
    <source>
        <dbReference type="PROSITE-ProRule" id="PRU00134"/>
    </source>
</evidence>
<dbReference type="InterPro" id="IPR011989">
    <property type="entry name" value="ARM-like"/>
</dbReference>